<organism evidence="2 3">
    <name type="scientific">Desulfoscipio gibsoniae DSM 7213</name>
    <dbReference type="NCBI Taxonomy" id="767817"/>
    <lineage>
        <taxon>Bacteria</taxon>
        <taxon>Bacillati</taxon>
        <taxon>Bacillota</taxon>
        <taxon>Clostridia</taxon>
        <taxon>Eubacteriales</taxon>
        <taxon>Desulfallaceae</taxon>
        <taxon>Desulfoscipio</taxon>
    </lineage>
</organism>
<dbReference type="EMBL" id="CP003273">
    <property type="protein sequence ID" value="AGL00845.1"/>
    <property type="molecule type" value="Genomic_DNA"/>
</dbReference>
<dbReference type="RefSeq" id="WP_006522632.1">
    <property type="nucleotide sequence ID" value="NC_021184.1"/>
</dbReference>
<feature type="region of interest" description="Disordered" evidence="1">
    <location>
        <begin position="22"/>
        <end position="170"/>
    </location>
</feature>
<sequence length="213" mass="23189">MSTTIIILIIAYVIISKIMGRDGRNLPQRPTGRPPGDVEQPRPDYASSRDEDVLLSGPWETSPRSEDGPLSGPWDISTRGEDAPLPGPWEQECSTGAENKPQSPTERENEPQFPRQQREQTNPAGDPPLVLGEQDRPRRLLNVAPQGDADHSDQPVAPLSRPIPATDPSRWRCNAGNPLAAALSSKNALVGSMIIGDVLNSRGGRIKKRPGQF</sequence>
<dbReference type="AlphaFoldDB" id="R4KJY1"/>
<feature type="compositionally biased region" description="Basic and acidic residues" evidence="1">
    <location>
        <begin position="39"/>
        <end position="52"/>
    </location>
</feature>
<gene>
    <name evidence="2" type="ORF">Desgi_1338</name>
</gene>
<reference evidence="2 3" key="1">
    <citation type="submission" date="2012-01" db="EMBL/GenBank/DDBJ databases">
        <title>Complete sequence of Desulfotomaculum gibsoniae DSM 7213.</title>
        <authorList>
            <consortium name="US DOE Joint Genome Institute"/>
            <person name="Lucas S."/>
            <person name="Han J."/>
            <person name="Lapidus A."/>
            <person name="Cheng J.-F."/>
            <person name="Goodwin L."/>
            <person name="Pitluck S."/>
            <person name="Peters L."/>
            <person name="Ovchinnikova G."/>
            <person name="Teshima H."/>
            <person name="Detter J.C."/>
            <person name="Han C."/>
            <person name="Tapia R."/>
            <person name="Land M."/>
            <person name="Hauser L."/>
            <person name="Kyrpides N."/>
            <person name="Ivanova N."/>
            <person name="Pagani I."/>
            <person name="Parshina S."/>
            <person name="Plugge C."/>
            <person name="Muyzer G."/>
            <person name="Kuever J."/>
            <person name="Ivanova A."/>
            <person name="Nazina T."/>
            <person name="Klenk H.-P."/>
            <person name="Brambilla E."/>
            <person name="Spring S."/>
            <person name="Stams A.F."/>
            <person name="Woyke T."/>
        </authorList>
    </citation>
    <scope>NUCLEOTIDE SEQUENCE [LARGE SCALE GENOMIC DNA]</scope>
    <source>
        <strain evidence="2 3">DSM 7213</strain>
    </source>
</reference>
<proteinExistence type="predicted"/>
<dbReference type="KEGG" id="dgi:Desgi_1338"/>
<dbReference type="OrthoDB" id="1808762at2"/>
<feature type="compositionally biased region" description="Polar residues" evidence="1">
    <location>
        <begin position="92"/>
        <end position="104"/>
    </location>
</feature>
<dbReference type="HOGENOM" id="CLU_1388295_0_0_9"/>
<name>R4KJY1_9FIRM</name>
<dbReference type="Proteomes" id="UP000013520">
    <property type="component" value="Chromosome"/>
</dbReference>
<evidence type="ECO:0000256" key="1">
    <source>
        <dbReference type="SAM" id="MobiDB-lite"/>
    </source>
</evidence>
<evidence type="ECO:0000313" key="2">
    <source>
        <dbReference type="EMBL" id="AGL00845.1"/>
    </source>
</evidence>
<accession>R4KJY1</accession>
<evidence type="ECO:0000313" key="3">
    <source>
        <dbReference type="Proteomes" id="UP000013520"/>
    </source>
</evidence>
<protein>
    <submittedName>
        <fullName evidence="2">Uncharacterized protein</fullName>
    </submittedName>
</protein>
<keyword evidence="3" id="KW-1185">Reference proteome</keyword>